<dbReference type="GO" id="GO:0004527">
    <property type="term" value="F:exonuclease activity"/>
    <property type="evidence" value="ECO:0007669"/>
    <property type="project" value="UniProtKB-KW"/>
</dbReference>
<dbReference type="SUPFAM" id="SSF52980">
    <property type="entry name" value="Restriction endonuclease-like"/>
    <property type="match status" value="1"/>
</dbReference>
<organism evidence="18 19">
    <name type="scientific">Candidatus Kinetoplastidibacterium crithidiae TCC036E</name>
    <dbReference type="NCBI Taxonomy" id="1208918"/>
    <lineage>
        <taxon>Bacteria</taxon>
        <taxon>Pseudomonadati</taxon>
        <taxon>Pseudomonadota</taxon>
        <taxon>Betaproteobacteria</taxon>
        <taxon>Candidatus Kinetoplastidibacterium</taxon>
    </lineage>
</organism>
<evidence type="ECO:0000259" key="16">
    <source>
        <dbReference type="PROSITE" id="PS51198"/>
    </source>
</evidence>
<dbReference type="STRING" id="1208918.CDEE_0364"/>
<feature type="domain" description="UvrD-like helicase C-terminal" evidence="17">
    <location>
        <begin position="492"/>
        <end position="778"/>
    </location>
</feature>
<dbReference type="InterPro" id="IPR014017">
    <property type="entry name" value="DNA_helicase_UvrD-like_C"/>
</dbReference>
<dbReference type="InterPro" id="IPR011335">
    <property type="entry name" value="Restrct_endonuc-II-like"/>
</dbReference>
<dbReference type="PATRIC" id="fig|1208918.3.peg.127"/>
<feature type="binding site" evidence="15">
    <location>
        <begin position="25"/>
        <end position="32"/>
    </location>
    <ligand>
        <name>ATP</name>
        <dbReference type="ChEBI" id="CHEBI:30616"/>
    </ligand>
</feature>
<dbReference type="AlphaFoldDB" id="M1LTK2"/>
<dbReference type="PROSITE" id="PS51217">
    <property type="entry name" value="UVRD_HELICASE_CTER"/>
    <property type="match status" value="1"/>
</dbReference>
<dbReference type="PROSITE" id="PS51198">
    <property type="entry name" value="UVRD_HELICASE_ATP_BIND"/>
    <property type="match status" value="1"/>
</dbReference>
<dbReference type="Gene3D" id="3.90.320.10">
    <property type="match status" value="1"/>
</dbReference>
<evidence type="ECO:0000256" key="6">
    <source>
        <dbReference type="ARBA" id="ARBA00022839"/>
    </source>
</evidence>
<dbReference type="EC" id="5.6.2.4" evidence="12"/>
<evidence type="ECO:0000313" key="18">
    <source>
        <dbReference type="EMBL" id="AGF47431.1"/>
    </source>
</evidence>
<dbReference type="RefSeq" id="WP_015238975.1">
    <property type="nucleotide sequence ID" value="NC_020283.1"/>
</dbReference>
<dbReference type="InterPro" id="IPR000212">
    <property type="entry name" value="DNA_helicase_UvrD/REP"/>
</dbReference>
<dbReference type="eggNOG" id="COG1074">
    <property type="taxonomic scope" value="Bacteria"/>
</dbReference>
<evidence type="ECO:0000256" key="15">
    <source>
        <dbReference type="PROSITE-ProRule" id="PRU00560"/>
    </source>
</evidence>
<evidence type="ECO:0000256" key="4">
    <source>
        <dbReference type="ARBA" id="ARBA00022801"/>
    </source>
</evidence>
<dbReference type="Pfam" id="PF13361">
    <property type="entry name" value="UvrD_C"/>
    <property type="match status" value="2"/>
</dbReference>
<comment type="catalytic activity">
    <reaction evidence="11">
        <text>Couples ATP hydrolysis with the unwinding of duplex DNA by translocating in the 3'-5' direction.</text>
        <dbReference type="EC" id="5.6.2.4"/>
    </reaction>
</comment>
<dbReference type="GO" id="GO:0000725">
    <property type="term" value="P:recombinational repair"/>
    <property type="evidence" value="ECO:0007669"/>
    <property type="project" value="TreeGrafter"/>
</dbReference>
<evidence type="ECO:0000256" key="14">
    <source>
        <dbReference type="ARBA" id="ARBA00048988"/>
    </source>
</evidence>
<dbReference type="PANTHER" id="PTHR11070">
    <property type="entry name" value="UVRD / RECB / PCRA DNA HELICASE FAMILY MEMBER"/>
    <property type="match status" value="1"/>
</dbReference>
<dbReference type="SUPFAM" id="SSF52540">
    <property type="entry name" value="P-loop containing nucleoside triphosphate hydrolases"/>
    <property type="match status" value="1"/>
</dbReference>
<keyword evidence="8" id="KW-0238">DNA-binding</keyword>
<evidence type="ECO:0000256" key="2">
    <source>
        <dbReference type="ARBA" id="ARBA00022741"/>
    </source>
</evidence>
<dbReference type="PANTHER" id="PTHR11070:SF2">
    <property type="entry name" value="ATP-DEPENDENT DNA HELICASE SRS2"/>
    <property type="match status" value="1"/>
</dbReference>
<evidence type="ECO:0000256" key="13">
    <source>
        <dbReference type="ARBA" id="ARBA00034923"/>
    </source>
</evidence>
<evidence type="ECO:0000256" key="1">
    <source>
        <dbReference type="ARBA" id="ARBA00022722"/>
    </source>
</evidence>
<sequence>MSENIKDFKIREEALNIHESFIVQAPAGSGKTELLTNRFLALLSNVLVPEEIVAITFTRKAANEMRRRIIERLQIAKDTEIYNDEPFSLKLSREVLKRDSLFGWNILQHPARLMIKTFDSFCAQIVSNLPWLSRMGGLPVISSDMQFHYDSAAKSTIALIDKFDYVKSLLLNLDLDINFATRLISDMLKKRDQWLPILRYGLDKELIESNLKLTIENDISRLLKELPENWQSSIQEPIRIAAKNLYKINPNNVLEPLLDWDYLISNKISDLRKWKAIASLFLTAKKTLRSTKSFNKSLGFDSGSSSKEILINWLNSMGSNSSWVSHLAMISYAPDPFLTDKQWRDLTVQLKTLSLSVANLILRFNNVSEVDFIEITQRASIALGSDDYPNDLLLKLDNKINHILIDEFQDTSRAHFDIIKKLISGWQNDDGRTLFLVGDPMQSIYSFRKAEVGLFLQVIENGIGCLKPKHLKLVNNFRSHPIIVNWINGVFKEIFPNKNDEDLGAVSYTDSVTSLHDAPDSLIKFHCVQGTENREARLAQTAINIIQETINNYGINHTIAVLVRSRNNINYLTSLMSQNNIRFRSVDIVPLANKPVVSDLLQLIRALKHPGDRLAWLSILRSPFFGLTLDNMHKLFGNDHKTPVPFLLNNFFGSGNSEFDLFDENQMSVFLKLGLTNLDCMRLFRLKDLLSSYSCFNNMSPALFIQSLWNNLGGSSVYSDKDASGDAELIFDLIDESFPYGEIDIEQLERKVNNLYASSNVASKDAVVDIMTIHKAKGLEFDSVLLYGLHQSMKSDQEPLIRFESNSSGVLFSPAKPKIDLELDKMSSYLKYRNKVKTSYELDRLLYVAATRSKKNLHLISSVVVDDDGKIMPPVSDSLLSRLCNKMDIQNIIMNNDILDENQNALASKKLGNKLLHRVSTEGISILDKNRKNLFLKYNDAYHKEWSRQHDYQSILGTVMHFWLNRIGIDSVNLWNINKLKSHRELIYRQLIKNGIPYSKADEYTCIIFRALENTLTDDRGIWLLSHHNNSHREWSLVDSKGIISVLDLAIDLGDKWLIVDYKLSDIKENETYNSFINRIKQAYIAQLTRYRDALNKFDGRKSYAAIYCPLPRIWIECC</sequence>
<dbReference type="InterPro" id="IPR014016">
    <property type="entry name" value="UvrD-like_ATP-bd"/>
</dbReference>
<evidence type="ECO:0000256" key="3">
    <source>
        <dbReference type="ARBA" id="ARBA00022763"/>
    </source>
</evidence>
<keyword evidence="6" id="KW-0269">Exonuclease</keyword>
<keyword evidence="10" id="KW-0413">Isomerase</keyword>
<feature type="domain" description="UvrD-like helicase ATP-binding" evidence="16">
    <location>
        <begin position="4"/>
        <end position="480"/>
    </location>
</feature>
<dbReference type="Pfam" id="PF00580">
    <property type="entry name" value="UvrD-helicase"/>
    <property type="match status" value="1"/>
</dbReference>
<keyword evidence="19" id="KW-1185">Reference proteome</keyword>
<gene>
    <name evidence="18" type="ORF">CDEE_0364</name>
</gene>
<keyword evidence="1" id="KW-0540">Nuclease</keyword>
<evidence type="ECO:0000256" key="5">
    <source>
        <dbReference type="ARBA" id="ARBA00022806"/>
    </source>
</evidence>
<proteinExistence type="predicted"/>
<dbReference type="HOGENOM" id="CLU_009270_0_0_4"/>
<keyword evidence="4 15" id="KW-0378">Hydrolase</keyword>
<evidence type="ECO:0000259" key="17">
    <source>
        <dbReference type="PROSITE" id="PS51217"/>
    </source>
</evidence>
<keyword evidence="9" id="KW-0234">DNA repair</keyword>
<dbReference type="KEGG" id="kct:CDEE_0364"/>
<evidence type="ECO:0000256" key="11">
    <source>
        <dbReference type="ARBA" id="ARBA00034617"/>
    </source>
</evidence>
<comment type="catalytic activity">
    <reaction evidence="14">
        <text>ATP + H2O = ADP + phosphate + H(+)</text>
        <dbReference type="Rhea" id="RHEA:13065"/>
        <dbReference type="ChEBI" id="CHEBI:15377"/>
        <dbReference type="ChEBI" id="CHEBI:15378"/>
        <dbReference type="ChEBI" id="CHEBI:30616"/>
        <dbReference type="ChEBI" id="CHEBI:43474"/>
        <dbReference type="ChEBI" id="CHEBI:456216"/>
        <dbReference type="EC" id="5.6.2.4"/>
    </reaction>
</comment>
<reference evidence="18 19" key="1">
    <citation type="journal article" date="2013" name="Genome Biol. Evol.">
        <title>Genome evolution and phylogenomic analysis of candidatus kinetoplastibacterium, the betaproteobacterial endosymbionts of strigomonas and angomonas.</title>
        <authorList>
            <person name="Alves J.M."/>
            <person name="Serrano M.G."/>
            <person name="Maia da Silva F."/>
            <person name="Voegtly L.J."/>
            <person name="Matveyev A.V."/>
            <person name="Teixeira M.M."/>
            <person name="Camargo E.P."/>
            <person name="Buck G.A."/>
        </authorList>
    </citation>
    <scope>NUCLEOTIDE SEQUENCE [LARGE SCALE GENOMIC DNA]</scope>
    <source>
        <strain evidence="18 19">TCC036E</strain>
    </source>
</reference>
<dbReference type="Proteomes" id="UP000011686">
    <property type="component" value="Chromosome"/>
</dbReference>
<evidence type="ECO:0000256" key="7">
    <source>
        <dbReference type="ARBA" id="ARBA00022840"/>
    </source>
</evidence>
<dbReference type="GO" id="GO:0005829">
    <property type="term" value="C:cytosol"/>
    <property type="evidence" value="ECO:0007669"/>
    <property type="project" value="TreeGrafter"/>
</dbReference>
<evidence type="ECO:0000256" key="12">
    <source>
        <dbReference type="ARBA" id="ARBA00034808"/>
    </source>
</evidence>
<keyword evidence="5 15" id="KW-0347">Helicase</keyword>
<dbReference type="InterPro" id="IPR027417">
    <property type="entry name" value="P-loop_NTPase"/>
</dbReference>
<dbReference type="GO" id="GO:0005524">
    <property type="term" value="F:ATP binding"/>
    <property type="evidence" value="ECO:0007669"/>
    <property type="project" value="UniProtKB-UniRule"/>
</dbReference>
<keyword evidence="7 15" id="KW-0067">ATP-binding</keyword>
<dbReference type="GO" id="GO:0043138">
    <property type="term" value="F:3'-5' DNA helicase activity"/>
    <property type="evidence" value="ECO:0007669"/>
    <property type="project" value="UniProtKB-EC"/>
</dbReference>
<keyword evidence="3" id="KW-0227">DNA damage</keyword>
<dbReference type="GO" id="GO:0033202">
    <property type="term" value="C:DNA helicase complex"/>
    <property type="evidence" value="ECO:0007669"/>
    <property type="project" value="TreeGrafter"/>
</dbReference>
<keyword evidence="2 15" id="KW-0547">Nucleotide-binding</keyword>
<dbReference type="EMBL" id="CP003804">
    <property type="protein sequence ID" value="AGF47431.1"/>
    <property type="molecule type" value="Genomic_DNA"/>
</dbReference>
<evidence type="ECO:0000256" key="8">
    <source>
        <dbReference type="ARBA" id="ARBA00023125"/>
    </source>
</evidence>
<protein>
    <recommendedName>
        <fullName evidence="12">DNA 3'-5' helicase</fullName>
        <ecNumber evidence="12">5.6.2.4</ecNumber>
    </recommendedName>
    <alternativeName>
        <fullName evidence="13">DNA 3'-5' helicase II</fullName>
    </alternativeName>
</protein>
<dbReference type="InterPro" id="IPR011604">
    <property type="entry name" value="PDDEXK-like_dom_sf"/>
</dbReference>
<dbReference type="GO" id="GO:0003677">
    <property type="term" value="F:DNA binding"/>
    <property type="evidence" value="ECO:0007669"/>
    <property type="project" value="UniProtKB-KW"/>
</dbReference>
<accession>M1LTK2</accession>
<evidence type="ECO:0000256" key="9">
    <source>
        <dbReference type="ARBA" id="ARBA00023204"/>
    </source>
</evidence>
<evidence type="ECO:0000256" key="10">
    <source>
        <dbReference type="ARBA" id="ARBA00023235"/>
    </source>
</evidence>
<name>M1LTK2_9PROT</name>
<dbReference type="Gene3D" id="3.40.50.300">
    <property type="entry name" value="P-loop containing nucleotide triphosphate hydrolases"/>
    <property type="match status" value="4"/>
</dbReference>
<evidence type="ECO:0000313" key="19">
    <source>
        <dbReference type="Proteomes" id="UP000011686"/>
    </source>
</evidence>